<reference evidence="1" key="1">
    <citation type="journal article" date="2020" name="Nature">
        <title>Giant virus diversity and host interactions through global metagenomics.</title>
        <authorList>
            <person name="Schulz F."/>
            <person name="Roux S."/>
            <person name="Paez-Espino D."/>
            <person name="Jungbluth S."/>
            <person name="Walsh D.A."/>
            <person name="Denef V.J."/>
            <person name="McMahon K.D."/>
            <person name="Konstantinidis K.T."/>
            <person name="Eloe-Fadrosh E.A."/>
            <person name="Kyrpides N.C."/>
            <person name="Woyke T."/>
        </authorList>
    </citation>
    <scope>NUCLEOTIDE SEQUENCE</scope>
    <source>
        <strain evidence="1">GVMAG-M-3300023174-30</strain>
    </source>
</reference>
<dbReference type="PANTHER" id="PTHR33361:SF2">
    <property type="entry name" value="DUF885 DOMAIN-CONTAINING PROTEIN"/>
    <property type="match status" value="1"/>
</dbReference>
<dbReference type="Pfam" id="PF05960">
    <property type="entry name" value="DUF885"/>
    <property type="match status" value="1"/>
</dbReference>
<dbReference type="PANTHER" id="PTHR33361">
    <property type="entry name" value="GLR0591 PROTEIN"/>
    <property type="match status" value="1"/>
</dbReference>
<sequence length="450" mass="54733">MSGFKNYFDDIVKIDPTYGFMIGIKNKSTLSHYTNHLSDSYLKQLYHIYKKYKNKNDSELKLHIDYIKYHIKYKIYLYNLLTSYENHIISFEYDNKIIYPPNKSYELSRRKDFKLYIKTLIARLKESLKLKITVPRLICKNFLKQIEKYKDYSELYDYIKHHYLNKCRKTIGLCHLPNGKNIYKILILNNLGFYKSPKQIHNLGLKLIKKHMNAVAHFYSSREEFFKDCLKYSLYIYEVIIDKYFYYKPPHPFIIKKVPEELEHNRSLAYYNDIENAVFVNLRFYKECNKNTLYSLLMHECFHQYHYLFMKYHKLPKYKIHGYNNITLLEGFAHYMEIYCENYDDDNNEYSLLRKMRLVVDTGINYYGWTYEKAFNYMNKYLPNRIEDNKTELNRYIDIPAQSLCYVIGKYEIIKMRDNFIKNKKGTIKDFHHKLLINGTTSLKFIKNIL</sequence>
<dbReference type="InterPro" id="IPR010281">
    <property type="entry name" value="DUF885"/>
</dbReference>
<name>A0A6C0DP68_9ZZZZ</name>
<proteinExistence type="predicted"/>
<dbReference type="AlphaFoldDB" id="A0A6C0DP68"/>
<dbReference type="EMBL" id="MN739643">
    <property type="protein sequence ID" value="QHT17659.1"/>
    <property type="molecule type" value="Genomic_DNA"/>
</dbReference>
<organism evidence="1">
    <name type="scientific">viral metagenome</name>
    <dbReference type="NCBI Taxonomy" id="1070528"/>
    <lineage>
        <taxon>unclassified sequences</taxon>
        <taxon>metagenomes</taxon>
        <taxon>organismal metagenomes</taxon>
    </lineage>
</organism>
<accession>A0A6C0DP68</accession>
<evidence type="ECO:0000313" key="1">
    <source>
        <dbReference type="EMBL" id="QHT17659.1"/>
    </source>
</evidence>
<protein>
    <submittedName>
        <fullName evidence="1">Uncharacterized protein</fullName>
    </submittedName>
</protein>